<keyword evidence="2" id="KW-1185">Reference proteome</keyword>
<comment type="caution">
    <text evidence="1">The sequence shown here is derived from an EMBL/GenBank/DDBJ whole genome shotgun (WGS) entry which is preliminary data.</text>
</comment>
<proteinExistence type="predicted"/>
<dbReference type="Proteomes" id="UP001569963">
    <property type="component" value="Unassembled WGS sequence"/>
</dbReference>
<dbReference type="RefSeq" id="WP_371947499.1">
    <property type="nucleotide sequence ID" value="NZ_JAXCEI010000002.1"/>
</dbReference>
<sequence length="101" mass="10299">MKLRPGQQLASTVDGTRMIVVRAPAAEVAVSCGGAPMVDAKEEAAPGTADPARRDGTLLGKRYASDDLGIELLCTKPGEGTVEVDGAALPIKDAKPLPASD</sequence>
<organism evidence="1 2">
    <name type="scientific">Actinomadura monticuli</name>
    <dbReference type="NCBI Taxonomy" id="3097367"/>
    <lineage>
        <taxon>Bacteria</taxon>
        <taxon>Bacillati</taxon>
        <taxon>Actinomycetota</taxon>
        <taxon>Actinomycetes</taxon>
        <taxon>Streptosporangiales</taxon>
        <taxon>Thermomonosporaceae</taxon>
        <taxon>Actinomadura</taxon>
    </lineage>
</organism>
<evidence type="ECO:0000313" key="2">
    <source>
        <dbReference type="Proteomes" id="UP001569963"/>
    </source>
</evidence>
<dbReference type="EMBL" id="JAXCEI010000002">
    <property type="protein sequence ID" value="MFA1538158.1"/>
    <property type="molecule type" value="Genomic_DNA"/>
</dbReference>
<name>A0ABV4Q4S7_9ACTN</name>
<gene>
    <name evidence="1" type="ORF">SM611_04385</name>
</gene>
<evidence type="ECO:0000313" key="1">
    <source>
        <dbReference type="EMBL" id="MFA1538158.1"/>
    </source>
</evidence>
<reference evidence="1 2" key="1">
    <citation type="submission" date="2023-11" db="EMBL/GenBank/DDBJ databases">
        <title>Actinomadura monticuli sp. nov., isolated from volcanic ash.</title>
        <authorList>
            <person name="Lee S.D."/>
            <person name="Yang H."/>
            <person name="Kim I.S."/>
        </authorList>
    </citation>
    <scope>NUCLEOTIDE SEQUENCE [LARGE SCALE GENOMIC DNA]</scope>
    <source>
        <strain evidence="1 2">DLS-62</strain>
    </source>
</reference>
<protein>
    <submittedName>
        <fullName evidence="1">Uncharacterized protein</fullName>
    </submittedName>
</protein>
<accession>A0ABV4Q4S7</accession>